<accession>A0A6G4WL55</accession>
<dbReference type="InterPro" id="IPR021233">
    <property type="entry name" value="DUF2783"/>
</dbReference>
<dbReference type="RefSeq" id="WP_165033451.1">
    <property type="nucleotide sequence ID" value="NZ_JAAKZF010000079.1"/>
</dbReference>
<name>A0A6G4WL55_9HYPH</name>
<dbReference type="Pfam" id="PF10932">
    <property type="entry name" value="DUF2783"/>
    <property type="match status" value="1"/>
</dbReference>
<gene>
    <name evidence="1" type="ORF">G6N73_29035</name>
</gene>
<dbReference type="Proteomes" id="UP001642900">
    <property type="component" value="Unassembled WGS sequence"/>
</dbReference>
<sequence length="66" mass="7263">MIDLGRDHLGADGDVFYAALLKAHEGFSPEDSARLNARLVLILANQVGDREVLQAALEKAMERFHS</sequence>
<evidence type="ECO:0000313" key="2">
    <source>
        <dbReference type="Proteomes" id="UP001642900"/>
    </source>
</evidence>
<proteinExistence type="predicted"/>
<comment type="caution">
    <text evidence="1">The sequence shown here is derived from an EMBL/GenBank/DDBJ whole genome shotgun (WGS) entry which is preliminary data.</text>
</comment>
<keyword evidence="2" id="KW-1185">Reference proteome</keyword>
<dbReference type="AlphaFoldDB" id="A0A6G4WL55"/>
<protein>
    <submittedName>
        <fullName evidence="1">DUF2783 domain-containing protein</fullName>
    </submittedName>
</protein>
<dbReference type="EMBL" id="JAAKZF010000079">
    <property type="protein sequence ID" value="NGO55088.1"/>
    <property type="molecule type" value="Genomic_DNA"/>
</dbReference>
<evidence type="ECO:0000313" key="1">
    <source>
        <dbReference type="EMBL" id="NGO55088.1"/>
    </source>
</evidence>
<organism evidence="1 2">
    <name type="scientific">Allomesorhizobium camelthorni</name>
    <dbReference type="NCBI Taxonomy" id="475069"/>
    <lineage>
        <taxon>Bacteria</taxon>
        <taxon>Pseudomonadati</taxon>
        <taxon>Pseudomonadota</taxon>
        <taxon>Alphaproteobacteria</taxon>
        <taxon>Hyphomicrobiales</taxon>
        <taxon>Phyllobacteriaceae</taxon>
        <taxon>Allomesorhizobium</taxon>
    </lineage>
</organism>
<reference evidence="1 2" key="1">
    <citation type="submission" date="2020-02" db="EMBL/GenBank/DDBJ databases">
        <title>Genome sequence of strain CCNWXJ40-4.</title>
        <authorList>
            <person name="Gao J."/>
            <person name="Sun J."/>
        </authorList>
    </citation>
    <scope>NUCLEOTIDE SEQUENCE [LARGE SCALE GENOMIC DNA]</scope>
    <source>
        <strain evidence="1 2">CCNWXJ 40-4</strain>
    </source>
</reference>